<evidence type="ECO:0000256" key="1">
    <source>
        <dbReference type="SAM" id="MobiDB-lite"/>
    </source>
</evidence>
<accession>A0ABP5GI04</accession>
<keyword evidence="2" id="KW-0472">Membrane</keyword>
<dbReference type="Proteomes" id="UP001501196">
    <property type="component" value="Unassembled WGS sequence"/>
</dbReference>
<protein>
    <submittedName>
        <fullName evidence="3">Uncharacterized protein</fullName>
    </submittedName>
</protein>
<sequence>MPERPGVLRRPLTWLIASMAVIVLATGAIVASAVLPSPGSGTVAAPEAPPADEVRPSPAAEPPPVEVGSVSAAGASRIPAECAGAYTMDWTAEFGAGWVLNPAWSVGDDAPALYGTDSVGALDVLAETSELTCAWLPPDGGDGAHGMVTSIASVSHEQQTAALGAFDAAGLDCFDELGGTRCIAEWEGDAGPAGESHFFRDGVWIASRWNGPAVSGYTHDIVTAIFG</sequence>
<feature type="transmembrane region" description="Helical" evidence="2">
    <location>
        <begin position="12"/>
        <end position="35"/>
    </location>
</feature>
<name>A0ABP5GI04_9MICO</name>
<organism evidence="3 4">
    <name type="scientific">Agromyces tropicus</name>
    <dbReference type="NCBI Taxonomy" id="555371"/>
    <lineage>
        <taxon>Bacteria</taxon>
        <taxon>Bacillati</taxon>
        <taxon>Actinomycetota</taxon>
        <taxon>Actinomycetes</taxon>
        <taxon>Micrococcales</taxon>
        <taxon>Microbacteriaceae</taxon>
        <taxon>Agromyces</taxon>
    </lineage>
</organism>
<proteinExistence type="predicted"/>
<keyword evidence="2" id="KW-1133">Transmembrane helix</keyword>
<dbReference type="RefSeq" id="WP_344378009.1">
    <property type="nucleotide sequence ID" value="NZ_BAAAPW010000007.1"/>
</dbReference>
<keyword evidence="2" id="KW-0812">Transmembrane</keyword>
<evidence type="ECO:0000256" key="2">
    <source>
        <dbReference type="SAM" id="Phobius"/>
    </source>
</evidence>
<dbReference type="EMBL" id="BAAAPW010000007">
    <property type="protein sequence ID" value="GAA2044913.1"/>
    <property type="molecule type" value="Genomic_DNA"/>
</dbReference>
<keyword evidence="4" id="KW-1185">Reference proteome</keyword>
<evidence type="ECO:0000313" key="4">
    <source>
        <dbReference type="Proteomes" id="UP001501196"/>
    </source>
</evidence>
<reference evidence="4" key="1">
    <citation type="journal article" date="2019" name="Int. J. Syst. Evol. Microbiol.">
        <title>The Global Catalogue of Microorganisms (GCM) 10K type strain sequencing project: providing services to taxonomists for standard genome sequencing and annotation.</title>
        <authorList>
            <consortium name="The Broad Institute Genomics Platform"/>
            <consortium name="The Broad Institute Genome Sequencing Center for Infectious Disease"/>
            <person name="Wu L."/>
            <person name="Ma J."/>
        </authorList>
    </citation>
    <scope>NUCLEOTIDE SEQUENCE [LARGE SCALE GENOMIC DNA]</scope>
    <source>
        <strain evidence="4">JCM 15672</strain>
    </source>
</reference>
<gene>
    <name evidence="3" type="ORF">GCM10009819_35130</name>
</gene>
<evidence type="ECO:0000313" key="3">
    <source>
        <dbReference type="EMBL" id="GAA2044913.1"/>
    </source>
</evidence>
<comment type="caution">
    <text evidence="3">The sequence shown here is derived from an EMBL/GenBank/DDBJ whole genome shotgun (WGS) entry which is preliminary data.</text>
</comment>
<feature type="region of interest" description="Disordered" evidence="1">
    <location>
        <begin position="40"/>
        <end position="68"/>
    </location>
</feature>